<organism evidence="2">
    <name type="scientific">uncultured Caudovirales phage</name>
    <dbReference type="NCBI Taxonomy" id="2100421"/>
    <lineage>
        <taxon>Viruses</taxon>
        <taxon>Duplodnaviria</taxon>
        <taxon>Heunggongvirae</taxon>
        <taxon>Uroviricota</taxon>
        <taxon>Caudoviricetes</taxon>
        <taxon>Peduoviridae</taxon>
        <taxon>Maltschvirus</taxon>
        <taxon>Maltschvirus maltsch</taxon>
    </lineage>
</organism>
<keyword evidence="1" id="KW-0175">Coiled coil</keyword>
<dbReference type="EMBL" id="LR798297">
    <property type="protein sequence ID" value="CAB5222145.1"/>
    <property type="molecule type" value="Genomic_DNA"/>
</dbReference>
<name>A0A6J7WZ10_9CAUD</name>
<feature type="coiled-coil region" evidence="1">
    <location>
        <begin position="386"/>
        <end position="413"/>
    </location>
</feature>
<evidence type="ECO:0000256" key="1">
    <source>
        <dbReference type="SAM" id="Coils"/>
    </source>
</evidence>
<evidence type="ECO:0008006" key="3">
    <source>
        <dbReference type="Google" id="ProtNLM"/>
    </source>
</evidence>
<protein>
    <recommendedName>
        <fullName evidence="3">Bacteriophage lambda, GpH, tail tape measure, C-terminal</fullName>
    </recommendedName>
</protein>
<gene>
    <name evidence="2" type="ORF">UFOVP364_9</name>
</gene>
<reference evidence="2" key="1">
    <citation type="submission" date="2020-05" db="EMBL/GenBank/DDBJ databases">
        <authorList>
            <person name="Chiriac C."/>
            <person name="Salcher M."/>
            <person name="Ghai R."/>
            <person name="Kavagutti S V."/>
        </authorList>
    </citation>
    <scope>NUCLEOTIDE SEQUENCE</scope>
</reference>
<accession>A0A6J7WZ10</accession>
<proteinExistence type="predicted"/>
<evidence type="ECO:0000313" key="2">
    <source>
        <dbReference type="EMBL" id="CAB5222145.1"/>
    </source>
</evidence>
<sequence length="571" mass="59755">MAINIPIITSLEDSGIKAAKAAFGNFKASVADAEGGMGKFKAGAGAALDSVKANAGNFALAAGAAIVAFAGQSIKAFQDLALGAEKFATATGLAIQDASRYMEVAGDIGIPVDAVQTAIGRLNKTIGADPDKVRNLGVDLVYLKDGSLDVNATFLNTIERIKGIKDPAEKAKVAAELLGKGWQSMSTLIEMGADDLSTALGDVSDSKVIDPEELEKAKKFRELMDKLSDAFDDIKLIIAEALIPVLNSLADAFQLIKKSVDWIFNLPGVSQLVSLFGKLLHPIELVQSAIGSVEDAWSSVSTFFGSGPMKENLHYFEQKFGDGLDEASDSTDRFSDVVEQGSFNLDKFVAIVGGPTVYFKTFKTGVDDITEALVNADTAWKTLTGNLDREVALDNAKNKLKELEDAAKRAFGSGAQADIDAYDQAAADFVGSLEAIAGGMSDISSKQILIRYKTEGPAAALELANYLARGAEYGGLSAVDALNLAGISTLPKKANGGPVMSGTTYLVGEQGPELFTPSSSGNITPNHAMGGGSTITVNVNGGDPDAVVRAIQKYARQNGAIPLQTTTSARF</sequence>